<dbReference type="RefSeq" id="WP_168987176.1">
    <property type="nucleotide sequence ID" value="NZ_CAWPHM010000133.1"/>
</dbReference>
<accession>A0A972F761</accession>
<dbReference type="PANTHER" id="PTHR34227">
    <property type="entry name" value="CHAPERONE PROTEIN YCDY"/>
    <property type="match status" value="1"/>
</dbReference>
<dbReference type="Proteomes" id="UP000599523">
    <property type="component" value="Unassembled WGS sequence"/>
</dbReference>
<keyword evidence="3" id="KW-1185">Reference proteome</keyword>
<dbReference type="Gene3D" id="1.10.3480.10">
    <property type="entry name" value="TorD-like"/>
    <property type="match status" value="1"/>
</dbReference>
<dbReference type="Pfam" id="PF02613">
    <property type="entry name" value="Nitrate_red_del"/>
    <property type="match status" value="1"/>
</dbReference>
<dbReference type="AlphaFoldDB" id="A0A972F761"/>
<dbReference type="PANTHER" id="PTHR34227:SF1">
    <property type="entry name" value="DIMETHYL SULFOXIDE REDUCTASE CHAPERONE-RELATED"/>
    <property type="match status" value="1"/>
</dbReference>
<organism evidence="2 3">
    <name type="scientific">Azoarcus taiwanensis</name>
    <dbReference type="NCBI Taxonomy" id="666964"/>
    <lineage>
        <taxon>Bacteria</taxon>
        <taxon>Pseudomonadati</taxon>
        <taxon>Pseudomonadota</taxon>
        <taxon>Betaproteobacteria</taxon>
        <taxon>Rhodocyclales</taxon>
        <taxon>Zoogloeaceae</taxon>
        <taxon>Azoarcus</taxon>
    </lineage>
</organism>
<reference evidence="2" key="1">
    <citation type="submission" date="2019-12" db="EMBL/GenBank/DDBJ databases">
        <title>Comparative genomics gives insights into the taxonomy of the Azoarcus-Aromatoleum group and reveals separate origins of nif in the plant-associated Azoarcus and non-plant-associated Aromatoleum sub-groups.</title>
        <authorList>
            <person name="Lafos M."/>
            <person name="Maluk M."/>
            <person name="Batista M."/>
            <person name="Junghare M."/>
            <person name="Carmona M."/>
            <person name="Faoro H."/>
            <person name="Cruz L.M."/>
            <person name="Battistoni F."/>
            <person name="De Souza E."/>
            <person name="Pedrosa F."/>
            <person name="Chen W.-M."/>
            <person name="Poole P.S."/>
            <person name="Dixon R.A."/>
            <person name="James E.K."/>
        </authorList>
    </citation>
    <scope>NUCLEOTIDE SEQUENCE</scope>
    <source>
        <strain evidence="2">NSC3</strain>
    </source>
</reference>
<proteinExistence type="predicted"/>
<dbReference type="InterPro" id="IPR036411">
    <property type="entry name" value="TorD-like_sf"/>
</dbReference>
<dbReference type="InterPro" id="IPR020945">
    <property type="entry name" value="DMSO/NO3_reduct_chaperone"/>
</dbReference>
<protein>
    <submittedName>
        <fullName evidence="2">Molecular chaperone TorD</fullName>
    </submittedName>
</protein>
<evidence type="ECO:0000313" key="3">
    <source>
        <dbReference type="Proteomes" id="UP000599523"/>
    </source>
</evidence>
<dbReference type="SUPFAM" id="SSF89155">
    <property type="entry name" value="TorD-like"/>
    <property type="match status" value="1"/>
</dbReference>
<dbReference type="InterPro" id="IPR050289">
    <property type="entry name" value="TorD/DmsD_chaperones"/>
</dbReference>
<evidence type="ECO:0000256" key="1">
    <source>
        <dbReference type="ARBA" id="ARBA00023186"/>
    </source>
</evidence>
<dbReference type="EMBL" id="WTVM01000021">
    <property type="protein sequence ID" value="NMG02390.1"/>
    <property type="molecule type" value="Genomic_DNA"/>
</dbReference>
<evidence type="ECO:0000313" key="2">
    <source>
        <dbReference type="EMBL" id="NMG02390.1"/>
    </source>
</evidence>
<sequence length="202" mass="22297">MNATDEDVMDVDSIDHLRAGTWALLGQLMAGPPSPEMIERLAGLSAEGEAPDAIAAAWQQLADAARRVQEDALIAEYQDIFVGVGGGQVTPYASWYLTGTLMDRPLVQLRSDLEALGIERNADCSEPEDHVAALCEIMALVAQDEDVDLDWQRELYSRYVGGWMDRFFEDLGKASSADFYRAVAAVGHAFVEMERRFHEMPA</sequence>
<name>A0A972F761_9RHOO</name>
<gene>
    <name evidence="2" type="ORF">GPA21_05330</name>
</gene>
<comment type="caution">
    <text evidence="2">The sequence shown here is derived from an EMBL/GenBank/DDBJ whole genome shotgun (WGS) entry which is preliminary data.</text>
</comment>
<keyword evidence="1" id="KW-0143">Chaperone</keyword>